<evidence type="ECO:0000256" key="6">
    <source>
        <dbReference type="ARBA" id="ARBA00022989"/>
    </source>
</evidence>
<dbReference type="InterPro" id="IPR017441">
    <property type="entry name" value="Protein_kinase_ATP_BS"/>
</dbReference>
<evidence type="ECO:0000313" key="13">
    <source>
        <dbReference type="EMBL" id="KAG6525433.1"/>
    </source>
</evidence>
<dbReference type="GO" id="GO:0005524">
    <property type="term" value="F:ATP binding"/>
    <property type="evidence" value="ECO:0007669"/>
    <property type="project" value="UniProtKB-UniRule"/>
</dbReference>
<gene>
    <name evidence="13" type="ORF">ZIOFF_015389</name>
</gene>
<keyword evidence="7 11" id="KW-0472">Membrane</keyword>
<feature type="compositionally biased region" description="Pro residues" evidence="10">
    <location>
        <begin position="457"/>
        <end position="466"/>
    </location>
</feature>
<evidence type="ECO:0000313" key="14">
    <source>
        <dbReference type="Proteomes" id="UP000734854"/>
    </source>
</evidence>
<dbReference type="InterPro" id="IPR032675">
    <property type="entry name" value="LRR_dom_sf"/>
</dbReference>
<sequence>MAFVCHAYHPTVSIHSNLQRPQLQCYLRFSAGPVTASENSVGRSGEKSGLFHFTEFTVKERHRFLDLRPDSNSGPWIHLVLRASRAWSPTLVASCGREKEWLHLWPSRKGENGEGEREGGGDDLGSFGRHFVSSLNVIYVSLNSSSVLTNWVANGGDPCGQSWRGIECTGSAVTAIKLSNLGLSGTIGYNLQTMTSLTIFDVSDNNIGSGNQIPYNLPPNLLTLNLGGNQFSGSVPYSISKMVALKNLNLAHNQLQGNLTDMFGGLGNLTTMDLSVNQLTGDLPESFSNLSSLATLNLENNQFTGSIDVLVNLPLQNLNVANNRFTGWIPDQLKRINSLQTDGNSWSSTPASPPPPYHPPPSRQSNPDQHSGGSINSSGSGGGNKSSISAGAIVGIVASVLVIAGILAFFLVTWKSHKPSREQFPKNDQSFATLLSDDAKEVKKIQTSSSSEARTLPPAPLSLKPPPIDRHKSFDKDDFSDKPNVKKVTSLAIKTAIYSVADLQIATDSFSIYNLVGEGSFGRVYKAQFGDGKVLAVKKINSSALLNQSSDDFIELVSNISHLHHPNLSELVGYCSEHGQHLLVYEFYKNGSLHDLLHLSDENSKSLSWNTRVKVALGTARGLEYLHEVCSPSLVHKNFKSSNILLDMELNPHLSDYGFESLIPDAEFQASEENMASGYNPPEVAMSGQYTLKSDVYNFGVVMLELLTGRKPFDSSRTRADQSLVRWATPQLHDIDALDSMVDPGLKGLYPAKSLSRFADVIALCVQPEPEFRPPMSEVVQALVRLVQRANSSKRMDEQEDYV</sequence>
<evidence type="ECO:0000256" key="1">
    <source>
        <dbReference type="ARBA" id="ARBA00004162"/>
    </source>
</evidence>
<keyword evidence="5" id="KW-0677">Repeat</keyword>
<dbReference type="FunFam" id="1.10.510.10:FF:000095">
    <property type="entry name" value="protein STRUBBELIG-RECEPTOR FAMILY 8"/>
    <property type="match status" value="1"/>
</dbReference>
<dbReference type="InterPro" id="IPR011009">
    <property type="entry name" value="Kinase-like_dom_sf"/>
</dbReference>
<dbReference type="SUPFAM" id="SSF52058">
    <property type="entry name" value="L domain-like"/>
    <property type="match status" value="1"/>
</dbReference>
<keyword evidence="3 11" id="KW-0812">Transmembrane</keyword>
<feature type="region of interest" description="Disordered" evidence="10">
    <location>
        <begin position="340"/>
        <end position="384"/>
    </location>
</feature>
<dbReference type="InterPro" id="IPR000719">
    <property type="entry name" value="Prot_kinase_dom"/>
</dbReference>
<keyword evidence="6 11" id="KW-1133">Transmembrane helix</keyword>
<dbReference type="AlphaFoldDB" id="A0A8J5LF98"/>
<dbReference type="FunFam" id="3.30.200.20:FF:000125">
    <property type="entry name" value="Protein STRUBBELIG-RECEPTOR FAMILY 8"/>
    <property type="match status" value="1"/>
</dbReference>
<dbReference type="PROSITE" id="PS51450">
    <property type="entry name" value="LRR"/>
    <property type="match status" value="1"/>
</dbReference>
<feature type="compositionally biased region" description="Low complexity" evidence="10">
    <location>
        <begin position="363"/>
        <end position="378"/>
    </location>
</feature>
<keyword evidence="14" id="KW-1185">Reference proteome</keyword>
<dbReference type="FunFam" id="3.80.10.10:FF:000062">
    <property type="entry name" value="protein STRUBBELIG-RECEPTOR FAMILY 3"/>
    <property type="match status" value="1"/>
</dbReference>
<dbReference type="SUPFAM" id="SSF56112">
    <property type="entry name" value="Protein kinase-like (PK-like)"/>
    <property type="match status" value="1"/>
</dbReference>
<dbReference type="Pfam" id="PF08263">
    <property type="entry name" value="LRRNT_2"/>
    <property type="match status" value="1"/>
</dbReference>
<dbReference type="Gene3D" id="3.80.10.10">
    <property type="entry name" value="Ribonuclease Inhibitor"/>
    <property type="match status" value="1"/>
</dbReference>
<evidence type="ECO:0000256" key="5">
    <source>
        <dbReference type="ARBA" id="ARBA00022737"/>
    </source>
</evidence>
<dbReference type="Gene3D" id="1.10.510.10">
    <property type="entry name" value="Transferase(Phosphotransferase) domain 1"/>
    <property type="match status" value="1"/>
</dbReference>
<dbReference type="GO" id="GO:0005886">
    <property type="term" value="C:plasma membrane"/>
    <property type="evidence" value="ECO:0007669"/>
    <property type="project" value="UniProtKB-SubCell"/>
</dbReference>
<comment type="caution">
    <text evidence="13">The sequence shown here is derived from an EMBL/GenBank/DDBJ whole genome shotgun (WGS) entry which is preliminary data.</text>
</comment>
<dbReference type="Pfam" id="PF13855">
    <property type="entry name" value="LRR_8"/>
    <property type="match status" value="1"/>
</dbReference>
<comment type="subcellular location">
    <subcellularLocation>
        <location evidence="1">Cell membrane</location>
        <topology evidence="1">Single-pass membrane protein</topology>
    </subcellularLocation>
</comment>
<accession>A0A8J5LF98</accession>
<evidence type="ECO:0000256" key="8">
    <source>
        <dbReference type="ARBA" id="ARBA00023170"/>
    </source>
</evidence>
<dbReference type="Proteomes" id="UP000734854">
    <property type="component" value="Unassembled WGS sequence"/>
</dbReference>
<dbReference type="InterPro" id="IPR013210">
    <property type="entry name" value="LRR_N_plant-typ"/>
</dbReference>
<dbReference type="PANTHER" id="PTHR48007">
    <property type="entry name" value="LEUCINE-RICH REPEAT RECEPTOR-LIKE PROTEIN KINASE PXC1"/>
    <property type="match status" value="1"/>
</dbReference>
<feature type="region of interest" description="Disordered" evidence="10">
    <location>
        <begin position="444"/>
        <end position="467"/>
    </location>
</feature>
<evidence type="ECO:0000256" key="3">
    <source>
        <dbReference type="ARBA" id="ARBA00022692"/>
    </source>
</evidence>
<dbReference type="Gene3D" id="3.30.200.20">
    <property type="entry name" value="Phosphorylase Kinase, domain 1"/>
    <property type="match status" value="1"/>
</dbReference>
<dbReference type="PROSITE" id="PS00107">
    <property type="entry name" value="PROTEIN_KINASE_ATP"/>
    <property type="match status" value="1"/>
</dbReference>
<keyword evidence="9" id="KW-0067">ATP-binding</keyword>
<reference evidence="13 14" key="1">
    <citation type="submission" date="2020-08" db="EMBL/GenBank/DDBJ databases">
        <title>Plant Genome Project.</title>
        <authorList>
            <person name="Zhang R.-G."/>
        </authorList>
    </citation>
    <scope>NUCLEOTIDE SEQUENCE [LARGE SCALE GENOMIC DNA]</scope>
    <source>
        <tissue evidence="13">Rhizome</tissue>
    </source>
</reference>
<dbReference type="PANTHER" id="PTHR48007:SF13">
    <property type="entry name" value="PROTEIN STRUBBELIG-RECEPTOR FAMILY 4"/>
    <property type="match status" value="1"/>
</dbReference>
<feature type="compositionally biased region" description="Pro residues" evidence="10">
    <location>
        <begin position="351"/>
        <end position="362"/>
    </location>
</feature>
<dbReference type="GO" id="GO:0004672">
    <property type="term" value="F:protein kinase activity"/>
    <property type="evidence" value="ECO:0007669"/>
    <property type="project" value="InterPro"/>
</dbReference>
<protein>
    <recommendedName>
        <fullName evidence="12">Protein kinase domain-containing protein</fullName>
    </recommendedName>
</protein>
<dbReference type="PROSITE" id="PS50011">
    <property type="entry name" value="PROTEIN_KINASE_DOM"/>
    <property type="match status" value="1"/>
</dbReference>
<evidence type="ECO:0000256" key="10">
    <source>
        <dbReference type="SAM" id="MobiDB-lite"/>
    </source>
</evidence>
<evidence type="ECO:0000256" key="11">
    <source>
        <dbReference type="SAM" id="Phobius"/>
    </source>
</evidence>
<dbReference type="Pfam" id="PF07714">
    <property type="entry name" value="PK_Tyr_Ser-Thr"/>
    <property type="match status" value="1"/>
</dbReference>
<keyword evidence="4" id="KW-0732">Signal</keyword>
<dbReference type="InterPro" id="IPR001245">
    <property type="entry name" value="Ser-Thr/Tyr_kinase_cat_dom"/>
</dbReference>
<evidence type="ECO:0000256" key="9">
    <source>
        <dbReference type="PROSITE-ProRule" id="PRU10141"/>
    </source>
</evidence>
<evidence type="ECO:0000256" key="2">
    <source>
        <dbReference type="ARBA" id="ARBA00022614"/>
    </source>
</evidence>
<keyword evidence="8" id="KW-0675">Receptor</keyword>
<organism evidence="13 14">
    <name type="scientific">Zingiber officinale</name>
    <name type="common">Ginger</name>
    <name type="synonym">Amomum zingiber</name>
    <dbReference type="NCBI Taxonomy" id="94328"/>
    <lineage>
        <taxon>Eukaryota</taxon>
        <taxon>Viridiplantae</taxon>
        <taxon>Streptophyta</taxon>
        <taxon>Embryophyta</taxon>
        <taxon>Tracheophyta</taxon>
        <taxon>Spermatophyta</taxon>
        <taxon>Magnoliopsida</taxon>
        <taxon>Liliopsida</taxon>
        <taxon>Zingiberales</taxon>
        <taxon>Zingiberaceae</taxon>
        <taxon>Zingiber</taxon>
    </lineage>
</organism>
<feature type="transmembrane region" description="Helical" evidence="11">
    <location>
        <begin position="388"/>
        <end position="412"/>
    </location>
</feature>
<dbReference type="Pfam" id="PF00560">
    <property type="entry name" value="LRR_1"/>
    <property type="match status" value="2"/>
</dbReference>
<evidence type="ECO:0000259" key="12">
    <source>
        <dbReference type="PROSITE" id="PS50011"/>
    </source>
</evidence>
<feature type="domain" description="Protein kinase" evidence="12">
    <location>
        <begin position="510"/>
        <end position="786"/>
    </location>
</feature>
<name>A0A8J5LF98_ZINOF</name>
<dbReference type="InterPro" id="IPR046959">
    <property type="entry name" value="PRK1-6/SRF4-like"/>
</dbReference>
<evidence type="ECO:0000256" key="7">
    <source>
        <dbReference type="ARBA" id="ARBA00023136"/>
    </source>
</evidence>
<keyword evidence="2" id="KW-0433">Leucine-rich repeat</keyword>
<dbReference type="EMBL" id="JACMSC010000004">
    <property type="protein sequence ID" value="KAG6525433.1"/>
    <property type="molecule type" value="Genomic_DNA"/>
</dbReference>
<evidence type="ECO:0000256" key="4">
    <source>
        <dbReference type="ARBA" id="ARBA00022729"/>
    </source>
</evidence>
<proteinExistence type="predicted"/>
<keyword evidence="9" id="KW-0547">Nucleotide-binding</keyword>
<dbReference type="InterPro" id="IPR001611">
    <property type="entry name" value="Leu-rich_rpt"/>
</dbReference>
<feature type="binding site" evidence="9">
    <location>
        <position position="539"/>
    </location>
    <ligand>
        <name>ATP</name>
        <dbReference type="ChEBI" id="CHEBI:30616"/>
    </ligand>
</feature>